<dbReference type="Proteomes" id="UP000196536">
    <property type="component" value="Unassembled WGS sequence"/>
</dbReference>
<dbReference type="InterPro" id="IPR037914">
    <property type="entry name" value="SpoVT-AbrB_sf"/>
</dbReference>
<gene>
    <name evidence="1" type="ORF">CAP51_00110</name>
</gene>
<evidence type="ECO:0008006" key="3">
    <source>
        <dbReference type="Google" id="ProtNLM"/>
    </source>
</evidence>
<sequence length="80" mass="9401">MMSNTAKVFMNGQSQVVLLPKEYQFKGKVVYIRKNAKGEVVLSEKPRTWADFFNETRDLQGLENFMVDREQNIPVERDLF</sequence>
<dbReference type="EMBL" id="NEXX01000001">
    <property type="protein sequence ID" value="OUY09183.1"/>
    <property type="molecule type" value="Genomic_DNA"/>
</dbReference>
<proteinExistence type="predicted"/>
<accession>A0A1Z9Z3Z9</accession>
<reference evidence="1 2" key="1">
    <citation type="submission" date="2017-05" db="EMBL/GenBank/DDBJ databases">
        <title>Acinetobacter populi ANC 5415 (= PBJ7), whole genome shotgun sequencing project.</title>
        <authorList>
            <person name="Nemec A."/>
            <person name="Radolfova-Krizova L."/>
        </authorList>
    </citation>
    <scope>NUCLEOTIDE SEQUENCE [LARGE SCALE GENOMIC DNA]</scope>
    <source>
        <strain evidence="1 2">PBJ7</strain>
    </source>
</reference>
<protein>
    <recommendedName>
        <fullName evidence="3">AbrB/MazE/SpoVT family DNA-binding domain-containing protein</fullName>
    </recommendedName>
</protein>
<evidence type="ECO:0000313" key="1">
    <source>
        <dbReference type="EMBL" id="OUY09183.1"/>
    </source>
</evidence>
<dbReference type="Gene3D" id="2.10.260.10">
    <property type="match status" value="1"/>
</dbReference>
<name>A0A1Z9Z3Z9_9GAMM</name>
<dbReference type="AlphaFoldDB" id="A0A1Z9Z3Z9"/>
<evidence type="ECO:0000313" key="2">
    <source>
        <dbReference type="Proteomes" id="UP000196536"/>
    </source>
</evidence>
<dbReference type="SUPFAM" id="SSF89447">
    <property type="entry name" value="AbrB/MazE/MraZ-like"/>
    <property type="match status" value="1"/>
</dbReference>
<organism evidence="1 2">
    <name type="scientific">Acinetobacter populi</name>
    <dbReference type="NCBI Taxonomy" id="1582270"/>
    <lineage>
        <taxon>Bacteria</taxon>
        <taxon>Pseudomonadati</taxon>
        <taxon>Pseudomonadota</taxon>
        <taxon>Gammaproteobacteria</taxon>
        <taxon>Moraxellales</taxon>
        <taxon>Moraxellaceae</taxon>
        <taxon>Acinetobacter</taxon>
    </lineage>
</organism>
<comment type="caution">
    <text evidence="1">The sequence shown here is derived from an EMBL/GenBank/DDBJ whole genome shotgun (WGS) entry which is preliminary data.</text>
</comment>
<keyword evidence="2" id="KW-1185">Reference proteome</keyword>